<dbReference type="Proteomes" id="UP000095780">
    <property type="component" value="Unassembled WGS sequence"/>
</dbReference>
<dbReference type="InterPro" id="IPR051539">
    <property type="entry name" value="T4SS-coupling_protein"/>
</dbReference>
<dbReference type="RefSeq" id="WP_055286346.1">
    <property type="nucleotide sequence ID" value="NZ_CABIXW010000002.1"/>
</dbReference>
<keyword evidence="4 8" id="KW-0812">Transmembrane</keyword>
<accession>A0A174Z8U5</accession>
<feature type="region of interest" description="Disordered" evidence="7">
    <location>
        <begin position="684"/>
        <end position="710"/>
    </location>
</feature>
<dbReference type="EMBL" id="CZBV01000002">
    <property type="protein sequence ID" value="CUQ82287.1"/>
    <property type="molecule type" value="Genomic_DNA"/>
</dbReference>
<comment type="similarity">
    <text evidence="2">Belongs to the VirD4/TraG family.</text>
</comment>
<dbReference type="Pfam" id="PF02534">
    <property type="entry name" value="T4SS-DNA_transf"/>
    <property type="match status" value="1"/>
</dbReference>
<dbReference type="InterPro" id="IPR003688">
    <property type="entry name" value="TraG/VirD4"/>
</dbReference>
<evidence type="ECO:0000256" key="2">
    <source>
        <dbReference type="ARBA" id="ARBA00008806"/>
    </source>
</evidence>
<evidence type="ECO:0000256" key="3">
    <source>
        <dbReference type="ARBA" id="ARBA00022475"/>
    </source>
</evidence>
<keyword evidence="3" id="KW-1003">Cell membrane</keyword>
<keyword evidence="6 8" id="KW-0472">Membrane</keyword>
<feature type="compositionally biased region" description="Basic residues" evidence="7">
    <location>
        <begin position="687"/>
        <end position="699"/>
    </location>
</feature>
<evidence type="ECO:0000313" key="9">
    <source>
        <dbReference type="EMBL" id="CUQ82287.1"/>
    </source>
</evidence>
<dbReference type="GO" id="GO:0005886">
    <property type="term" value="C:plasma membrane"/>
    <property type="evidence" value="ECO:0007669"/>
    <property type="project" value="UniProtKB-SubCell"/>
</dbReference>
<evidence type="ECO:0000256" key="7">
    <source>
        <dbReference type="SAM" id="MobiDB-lite"/>
    </source>
</evidence>
<evidence type="ECO:0000256" key="4">
    <source>
        <dbReference type="ARBA" id="ARBA00022692"/>
    </source>
</evidence>
<name>A0A174Z8U5_9FIRM</name>
<dbReference type="NCBIfam" id="NF045973">
    <property type="entry name" value="conju_CD1115"/>
    <property type="match status" value="1"/>
</dbReference>
<protein>
    <submittedName>
        <fullName evidence="9">Conjugal transfer protein traG</fullName>
    </submittedName>
</protein>
<evidence type="ECO:0000256" key="1">
    <source>
        <dbReference type="ARBA" id="ARBA00004651"/>
    </source>
</evidence>
<comment type="subcellular location">
    <subcellularLocation>
        <location evidence="1">Cell membrane</location>
        <topology evidence="1">Multi-pass membrane protein</topology>
    </subcellularLocation>
</comment>
<sequence>MFTKNKVQISTYMVLLIPFVFLGIFASGLFSFPDLSFVNIGDKVVYLLYHIWEYKRFFNEKTMMCIGWAVIAWVFLCSYIMYHFRDFHSDIQNGSEEWADPYEVTKRRANPDDSKNRILSRHVKVDTQGDSKPSNNNMLVIGSAGTYKTTSVVTSNILKASKNIIALDVKGELMFKYGLYLKEKGYTVRCLNLKNPEMSDRYNPFAYIETEEDLIKLIANIQQSLTPPDAMKGDPFWDDGVALYLQAVFYYEWWYARKEGRKGTFNNVLKLVNDESKKADVKVEKGKQPPTILQLKMDKLAKEDSEDNPAVRDYRKLKEGASETVRSIIIITNAKLKLCETAALKRIFEDDDLNIREFATGVGGTLDNLTNKKLALFLCVNDNDKSYNFVCSMVYTQVLTILSRMADDDFKENGGALPIPLEMWMDEFYAGARPADTEQLMGVIRSRNISMIPILQSVAQIKALFTADKWEIIMDNCPVMIYLGAGAGALDTHKYISELLGKATIDTLGDGKHGSSYNSSYNKAGRELMTPQEVKRLDRKKCIIFMEGERPIIDRKALPWEDRGASAKEIRKAKKLRKKHPELNIMIPEKTSAFKQAMRLNKENPNKGYAPEAKSMKDPRTGKYVTINSTPALEETGELPEDALVIDMTSEDFLYQKLGSSASADDEITAAVSEEIKRLYELERKSRQQTRKPGRKKTAKPVTENVTDSVTSSRTVPATIEDGVVMYFNSFSEQQKDLINKAIVNRMPDIFIRQMFTMNYDDMKEFFDSYNK</sequence>
<evidence type="ECO:0000313" key="10">
    <source>
        <dbReference type="Proteomes" id="UP000095780"/>
    </source>
</evidence>
<dbReference type="PANTHER" id="PTHR37937:SF1">
    <property type="entry name" value="CONJUGATIVE TRANSFER: DNA TRANSPORT"/>
    <property type="match status" value="1"/>
</dbReference>
<dbReference type="Gene3D" id="3.40.50.300">
    <property type="entry name" value="P-loop containing nucleotide triphosphate hydrolases"/>
    <property type="match status" value="1"/>
</dbReference>
<organism evidence="9 10">
    <name type="scientific">Lachnospira eligens</name>
    <dbReference type="NCBI Taxonomy" id="39485"/>
    <lineage>
        <taxon>Bacteria</taxon>
        <taxon>Bacillati</taxon>
        <taxon>Bacillota</taxon>
        <taxon>Clostridia</taxon>
        <taxon>Lachnospirales</taxon>
        <taxon>Lachnospiraceae</taxon>
        <taxon>Lachnospira</taxon>
    </lineage>
</organism>
<proteinExistence type="inferred from homology"/>
<gene>
    <name evidence="9" type="primary">traG_1</name>
    <name evidence="9" type="ORF">ERS852492_00963</name>
</gene>
<dbReference type="SUPFAM" id="SSF52540">
    <property type="entry name" value="P-loop containing nucleoside triphosphate hydrolases"/>
    <property type="match status" value="1"/>
</dbReference>
<dbReference type="AlphaFoldDB" id="A0A174Z8U5"/>
<evidence type="ECO:0000256" key="5">
    <source>
        <dbReference type="ARBA" id="ARBA00022989"/>
    </source>
</evidence>
<dbReference type="PANTHER" id="PTHR37937">
    <property type="entry name" value="CONJUGATIVE TRANSFER: DNA TRANSPORT"/>
    <property type="match status" value="1"/>
</dbReference>
<dbReference type="InterPro" id="IPR027417">
    <property type="entry name" value="P-loop_NTPase"/>
</dbReference>
<reference evidence="9 10" key="1">
    <citation type="submission" date="2015-09" db="EMBL/GenBank/DDBJ databases">
        <authorList>
            <consortium name="Pathogen Informatics"/>
        </authorList>
    </citation>
    <scope>NUCLEOTIDE SEQUENCE [LARGE SCALE GENOMIC DNA]</scope>
    <source>
        <strain evidence="9 10">2789STDY5834878</strain>
    </source>
</reference>
<evidence type="ECO:0000256" key="6">
    <source>
        <dbReference type="ARBA" id="ARBA00023136"/>
    </source>
</evidence>
<dbReference type="CDD" id="cd01127">
    <property type="entry name" value="TrwB_TraG_TraD_VirD4"/>
    <property type="match status" value="1"/>
</dbReference>
<keyword evidence="5 8" id="KW-1133">Transmembrane helix</keyword>
<evidence type="ECO:0000256" key="8">
    <source>
        <dbReference type="SAM" id="Phobius"/>
    </source>
</evidence>
<feature type="transmembrane region" description="Helical" evidence="8">
    <location>
        <begin position="64"/>
        <end position="82"/>
    </location>
</feature>
<feature type="transmembrane region" description="Helical" evidence="8">
    <location>
        <begin position="12"/>
        <end position="30"/>
    </location>
</feature>